<feature type="region of interest" description="Disordered" evidence="1">
    <location>
        <begin position="247"/>
        <end position="273"/>
    </location>
</feature>
<dbReference type="Proteomes" id="UP001595803">
    <property type="component" value="Unassembled WGS sequence"/>
</dbReference>
<organism evidence="2 3">
    <name type="scientific">Deinococcus rufus</name>
    <dbReference type="NCBI Taxonomy" id="2136097"/>
    <lineage>
        <taxon>Bacteria</taxon>
        <taxon>Thermotogati</taxon>
        <taxon>Deinococcota</taxon>
        <taxon>Deinococci</taxon>
        <taxon>Deinococcales</taxon>
        <taxon>Deinococcaceae</taxon>
        <taxon>Deinococcus</taxon>
    </lineage>
</organism>
<evidence type="ECO:0000256" key="1">
    <source>
        <dbReference type="SAM" id="MobiDB-lite"/>
    </source>
</evidence>
<accession>A0ABV7Z9S8</accession>
<gene>
    <name evidence="2" type="ORF">ACFOSB_15030</name>
</gene>
<keyword evidence="3" id="KW-1185">Reference proteome</keyword>
<feature type="compositionally biased region" description="Basic and acidic residues" evidence="1">
    <location>
        <begin position="250"/>
        <end position="273"/>
    </location>
</feature>
<dbReference type="EMBL" id="JBHRZG010000022">
    <property type="protein sequence ID" value="MFC3834167.1"/>
    <property type="molecule type" value="Genomic_DNA"/>
</dbReference>
<proteinExistence type="predicted"/>
<name>A0ABV7Z9S8_9DEIO</name>
<dbReference type="RefSeq" id="WP_380102583.1">
    <property type="nucleotide sequence ID" value="NZ_JBHRZG010000022.1"/>
</dbReference>
<comment type="caution">
    <text evidence="2">The sequence shown here is derived from an EMBL/GenBank/DDBJ whole genome shotgun (WGS) entry which is preliminary data.</text>
</comment>
<reference evidence="3" key="1">
    <citation type="journal article" date="2019" name="Int. J. Syst. Evol. Microbiol.">
        <title>The Global Catalogue of Microorganisms (GCM) 10K type strain sequencing project: providing services to taxonomists for standard genome sequencing and annotation.</title>
        <authorList>
            <consortium name="The Broad Institute Genomics Platform"/>
            <consortium name="The Broad Institute Genome Sequencing Center for Infectious Disease"/>
            <person name="Wu L."/>
            <person name="Ma J."/>
        </authorList>
    </citation>
    <scope>NUCLEOTIDE SEQUENCE [LARGE SCALE GENOMIC DNA]</scope>
    <source>
        <strain evidence="3">CCTCC AB 2017081</strain>
    </source>
</reference>
<evidence type="ECO:0000313" key="2">
    <source>
        <dbReference type="EMBL" id="MFC3834167.1"/>
    </source>
</evidence>
<sequence length="273" mass="30548">MADHPFTALTPTQAAVLQDVRYFGAVTARRLERDHAPRAEWDVLIRTRWLASHDSVHGELMALGPYARAQYAAQNVFAPYLAGPAAVVDRAYQNDALARLAADGYTMVAPVYKAATGITRATSRRRVTSQVLRHIMRAPNVQDLQLFSRTPPDERERVRGHPLLYATVSGGGISEQRLRRLLTVHDNDIQTYWRSPLLIAVPDLSAVRRVVREANAQQERAVDTHERTNPGQVGRLLRTLVQVIQVPHPDSPEGRYGDDGHSRAASDSRMQRE</sequence>
<evidence type="ECO:0000313" key="3">
    <source>
        <dbReference type="Proteomes" id="UP001595803"/>
    </source>
</evidence>
<protein>
    <submittedName>
        <fullName evidence="2">Uncharacterized protein</fullName>
    </submittedName>
</protein>